<dbReference type="EMBL" id="JAKFGM010000001">
    <property type="protein sequence ID" value="MCF2514105.1"/>
    <property type="molecule type" value="Genomic_DNA"/>
</dbReference>
<keyword evidence="2" id="KW-0802">TPR repeat</keyword>
<dbReference type="InterPro" id="IPR019734">
    <property type="entry name" value="TPR_rpt"/>
</dbReference>
<gene>
    <name evidence="3" type="ORF">LVY65_03340</name>
</gene>
<keyword evidence="1" id="KW-0808">Transferase</keyword>
<dbReference type="SUPFAM" id="SSF52540">
    <property type="entry name" value="P-loop containing nucleoside triphosphate hydrolases"/>
    <property type="match status" value="1"/>
</dbReference>
<comment type="caution">
    <text evidence="3">The sequence shown here is derived from an EMBL/GenBank/DDBJ whole genome shotgun (WGS) entry which is preliminary data.</text>
</comment>
<dbReference type="PANTHER" id="PTHR12788">
    <property type="entry name" value="PROTEIN-TYROSINE SULFOTRANSFERASE 2"/>
    <property type="match status" value="1"/>
</dbReference>
<dbReference type="Gene3D" id="3.40.50.300">
    <property type="entry name" value="P-loop containing nucleotide triphosphate hydrolases"/>
    <property type="match status" value="1"/>
</dbReference>
<evidence type="ECO:0000256" key="1">
    <source>
        <dbReference type="ARBA" id="ARBA00022679"/>
    </source>
</evidence>
<evidence type="ECO:0000256" key="2">
    <source>
        <dbReference type="PROSITE-ProRule" id="PRU00339"/>
    </source>
</evidence>
<proteinExistence type="predicted"/>
<dbReference type="InterPro" id="IPR011990">
    <property type="entry name" value="TPR-like_helical_dom_sf"/>
</dbReference>
<evidence type="ECO:0000313" key="4">
    <source>
        <dbReference type="Proteomes" id="UP001139410"/>
    </source>
</evidence>
<evidence type="ECO:0000313" key="3">
    <source>
        <dbReference type="EMBL" id="MCF2514105.1"/>
    </source>
</evidence>
<dbReference type="Pfam" id="PF13469">
    <property type="entry name" value="Sulfotransfer_3"/>
    <property type="match status" value="1"/>
</dbReference>
<accession>A0A9X1TWI4</accession>
<dbReference type="RefSeq" id="WP_235066587.1">
    <property type="nucleotide sequence ID" value="NZ_JAKFGM010000001.1"/>
</dbReference>
<dbReference type="Pfam" id="PF13432">
    <property type="entry name" value="TPR_16"/>
    <property type="match status" value="2"/>
</dbReference>
<keyword evidence="4" id="KW-1185">Reference proteome</keyword>
<protein>
    <submittedName>
        <fullName evidence="3">Sulfotransferase</fullName>
    </submittedName>
</protein>
<name>A0A9X1TWI4_9SPHN</name>
<dbReference type="SMART" id="SM00028">
    <property type="entry name" value="TPR"/>
    <property type="match status" value="4"/>
</dbReference>
<dbReference type="GO" id="GO:0008476">
    <property type="term" value="F:protein-tyrosine sulfotransferase activity"/>
    <property type="evidence" value="ECO:0007669"/>
    <property type="project" value="InterPro"/>
</dbReference>
<reference evidence="3" key="1">
    <citation type="submission" date="2022-01" db="EMBL/GenBank/DDBJ databases">
        <authorList>
            <person name="Jo J.-H."/>
            <person name="Im W.-T."/>
        </authorList>
    </citation>
    <scope>NUCLEOTIDE SEQUENCE</scope>
    <source>
        <strain evidence="3">G124</strain>
    </source>
</reference>
<dbReference type="AlphaFoldDB" id="A0A9X1TWI4"/>
<dbReference type="Pfam" id="PF13428">
    <property type="entry name" value="TPR_14"/>
    <property type="match status" value="1"/>
</dbReference>
<dbReference type="InterPro" id="IPR026634">
    <property type="entry name" value="TPST-like"/>
</dbReference>
<dbReference type="PANTHER" id="PTHR12788:SF10">
    <property type="entry name" value="PROTEIN-TYROSINE SULFOTRANSFERASE"/>
    <property type="match status" value="1"/>
</dbReference>
<dbReference type="PROSITE" id="PS50005">
    <property type="entry name" value="TPR"/>
    <property type="match status" value="1"/>
</dbReference>
<dbReference type="SUPFAM" id="SSF48452">
    <property type="entry name" value="TPR-like"/>
    <property type="match status" value="1"/>
</dbReference>
<feature type="repeat" description="TPR" evidence="2">
    <location>
        <begin position="198"/>
        <end position="231"/>
    </location>
</feature>
<sequence>MDSKLTDEVGSKTKALANARHLLRNGQYQEAAEQAHEVIEGDEDCAEAHRLLGMALRQLGDIEGARLAESQAIELSLLHPDIFQATMALADGRLDRAEKLLRPHLKEYPDDAAALRLLAEVGARTGHLDAADSFARKALQVAPDYVRARELLEKVSAARQDAASGESRASVILPTGEAQYAEALEVYEKVVAKFPDAPENWTSYGHVLRTVGSQDEAVAAYRRAIELRPDSGAAWWALADLKTRPLRDEDIAQLEKVLEGDIPDENNRSSIHFALGRALEQAGRFDRSFEQYAEANRLKSATSGHDRAAVSRHVDASLQLFDVGFFESRRGAGFDGNDPIFILGMPRAGSTLIEQILSCHRDVEGTMELGDLPAIARWLGDGRHAGFEDSNYLARLAALPPVELGKLGQGYLWGTRLRRQSDKPFFTDKMPNNWLHIGMILTILPNAKIIDARRHPLACGLSLFRQNFARGQDFSYDLADIGSLYADYVRMMEHFDRIMPGRIIRVIHEDLVADSEGEIQKLLDRLELPFDERCLNFHESRRAVRTSSSEQVRRPINREGVDQWRAFEPWLGPLKRVLGSIADEYPAVPHDLVR</sequence>
<dbReference type="Proteomes" id="UP001139410">
    <property type="component" value="Unassembled WGS sequence"/>
</dbReference>
<organism evidence="3 4">
    <name type="scientific">Sphingomonas cremea</name>
    <dbReference type="NCBI Taxonomy" id="2904799"/>
    <lineage>
        <taxon>Bacteria</taxon>
        <taxon>Pseudomonadati</taxon>
        <taxon>Pseudomonadota</taxon>
        <taxon>Alphaproteobacteria</taxon>
        <taxon>Sphingomonadales</taxon>
        <taxon>Sphingomonadaceae</taxon>
        <taxon>Sphingomonas</taxon>
    </lineage>
</organism>
<dbReference type="InterPro" id="IPR027417">
    <property type="entry name" value="P-loop_NTPase"/>
</dbReference>
<dbReference type="Gene3D" id="1.25.40.10">
    <property type="entry name" value="Tetratricopeptide repeat domain"/>
    <property type="match status" value="3"/>
</dbReference>